<protein>
    <submittedName>
        <fullName evidence="1">Uncharacterized protein</fullName>
    </submittedName>
</protein>
<dbReference type="AlphaFoldDB" id="A0A167U5S2"/>
<dbReference type="EMBL" id="KV418033">
    <property type="protein sequence ID" value="KZP03618.1"/>
    <property type="molecule type" value="Genomic_DNA"/>
</dbReference>
<gene>
    <name evidence="1" type="ORF">FIBSPDRAFT_464816</name>
</gene>
<accession>A0A167U5S2</accession>
<evidence type="ECO:0000313" key="2">
    <source>
        <dbReference type="Proteomes" id="UP000076532"/>
    </source>
</evidence>
<organism evidence="1 2">
    <name type="scientific">Athelia psychrophila</name>
    <dbReference type="NCBI Taxonomy" id="1759441"/>
    <lineage>
        <taxon>Eukaryota</taxon>
        <taxon>Fungi</taxon>
        <taxon>Dikarya</taxon>
        <taxon>Basidiomycota</taxon>
        <taxon>Agaricomycotina</taxon>
        <taxon>Agaricomycetes</taxon>
        <taxon>Agaricomycetidae</taxon>
        <taxon>Atheliales</taxon>
        <taxon>Atheliaceae</taxon>
        <taxon>Athelia</taxon>
    </lineage>
</organism>
<keyword evidence="2" id="KW-1185">Reference proteome</keyword>
<name>A0A167U5S2_9AGAM</name>
<dbReference type="Proteomes" id="UP000076532">
    <property type="component" value="Unassembled WGS sequence"/>
</dbReference>
<sequence>MANSRCRRWGSCENLIARIVPRPFSKISWTPPRRAHVYLSPPLLHTHPPLKSQSIWCTSDRRASIAGHRQLYTDLVVCIPAPAQHTASAPCHANVPLPPSAHRSLAPPVVRFCLHARVYLPFGVDWIYTRGEELKKGLSRTGDRSEDVSSQGTPACTSTRTCFAVANDRRS</sequence>
<reference evidence="1 2" key="1">
    <citation type="journal article" date="2016" name="Mol. Biol. Evol.">
        <title>Comparative Genomics of Early-Diverging Mushroom-Forming Fungi Provides Insights into the Origins of Lignocellulose Decay Capabilities.</title>
        <authorList>
            <person name="Nagy L.G."/>
            <person name="Riley R."/>
            <person name="Tritt A."/>
            <person name="Adam C."/>
            <person name="Daum C."/>
            <person name="Floudas D."/>
            <person name="Sun H."/>
            <person name="Yadav J.S."/>
            <person name="Pangilinan J."/>
            <person name="Larsson K.H."/>
            <person name="Matsuura K."/>
            <person name="Barry K."/>
            <person name="Labutti K."/>
            <person name="Kuo R."/>
            <person name="Ohm R.A."/>
            <person name="Bhattacharya S.S."/>
            <person name="Shirouzu T."/>
            <person name="Yoshinaga Y."/>
            <person name="Martin F.M."/>
            <person name="Grigoriev I.V."/>
            <person name="Hibbett D.S."/>
        </authorList>
    </citation>
    <scope>NUCLEOTIDE SEQUENCE [LARGE SCALE GENOMIC DNA]</scope>
    <source>
        <strain evidence="1 2">CBS 109695</strain>
    </source>
</reference>
<evidence type="ECO:0000313" key="1">
    <source>
        <dbReference type="EMBL" id="KZP03618.1"/>
    </source>
</evidence>
<proteinExistence type="predicted"/>